<evidence type="ECO:0000313" key="2">
    <source>
        <dbReference type="Proteomes" id="UP001622950"/>
    </source>
</evidence>
<accession>A0ACC7N0K4</accession>
<organism evidence="1 2">
    <name type="scientific">Pseudomonas neuropathica</name>
    <dbReference type="NCBI Taxonomy" id="2730425"/>
    <lineage>
        <taxon>Bacteria</taxon>
        <taxon>Pseudomonadati</taxon>
        <taxon>Pseudomonadota</taxon>
        <taxon>Gammaproteobacteria</taxon>
        <taxon>Pseudomonadales</taxon>
        <taxon>Pseudomonadaceae</taxon>
        <taxon>Pseudomonas</taxon>
    </lineage>
</organism>
<gene>
    <name evidence="1" type="ORF">ACJEBM_26510</name>
</gene>
<comment type="caution">
    <text evidence="1">The sequence shown here is derived from an EMBL/GenBank/DDBJ whole genome shotgun (WGS) entry which is preliminary data.</text>
</comment>
<dbReference type="EMBL" id="JBJHQE010000074">
    <property type="protein sequence ID" value="MFK9084211.1"/>
    <property type="molecule type" value="Genomic_DNA"/>
</dbReference>
<dbReference type="Proteomes" id="UP001622950">
    <property type="component" value="Unassembled WGS sequence"/>
</dbReference>
<proteinExistence type="predicted"/>
<protein>
    <submittedName>
        <fullName evidence="1">Uncharacterized protein</fullName>
    </submittedName>
</protein>
<reference evidence="1" key="1">
    <citation type="submission" date="2024-11" db="EMBL/GenBank/DDBJ databases">
        <authorList>
            <person name="Lucas J.A."/>
        </authorList>
    </citation>
    <scope>NUCLEOTIDE SEQUENCE</scope>
    <source>
        <strain evidence="1">Z 8.8</strain>
    </source>
</reference>
<sequence>MTAAKTGKTSPMAEFFCNASPETKRGVFKNVIRKAIASQRDVVEKAEAIKNAHKTEKTSAYSDRETDEKAQLSKVS</sequence>
<name>A0ACC7N0K4_9PSED</name>
<evidence type="ECO:0000313" key="1">
    <source>
        <dbReference type="EMBL" id="MFK9084211.1"/>
    </source>
</evidence>
<keyword evidence="2" id="KW-1185">Reference proteome</keyword>